<evidence type="ECO:0000313" key="2">
    <source>
        <dbReference type="EMBL" id="RBR26953.1"/>
    </source>
</evidence>
<feature type="compositionally biased region" description="Basic and acidic residues" evidence="1">
    <location>
        <begin position="78"/>
        <end position="102"/>
    </location>
</feature>
<dbReference type="GeneID" id="41989668"/>
<name>A0A366SCB0_9HYPO</name>
<protein>
    <submittedName>
        <fullName evidence="2">Uncharacterized protein</fullName>
    </submittedName>
</protein>
<reference evidence="2 3" key="1">
    <citation type="submission" date="2018-06" db="EMBL/GenBank/DDBJ databases">
        <title>Fusarium incarnatum-equiseti species complex species 28.</title>
        <authorList>
            <person name="Gardiner D.M."/>
        </authorList>
    </citation>
    <scope>NUCLEOTIDE SEQUENCE [LARGE SCALE GENOMIC DNA]</scope>
    <source>
        <strain evidence="2 3">FIESC_28</strain>
    </source>
</reference>
<evidence type="ECO:0000313" key="3">
    <source>
        <dbReference type="Proteomes" id="UP000253153"/>
    </source>
</evidence>
<dbReference type="RefSeq" id="XP_031021544.1">
    <property type="nucleotide sequence ID" value="XM_031154372.1"/>
</dbReference>
<dbReference type="EMBL" id="QKXC01000005">
    <property type="protein sequence ID" value="RBR26953.1"/>
    <property type="molecule type" value="Genomic_DNA"/>
</dbReference>
<accession>A0A366SCB0</accession>
<keyword evidence="3" id="KW-1185">Reference proteome</keyword>
<dbReference type="AlphaFoldDB" id="A0A366SCB0"/>
<proteinExistence type="predicted"/>
<evidence type="ECO:0000256" key="1">
    <source>
        <dbReference type="SAM" id="MobiDB-lite"/>
    </source>
</evidence>
<gene>
    <name evidence="2" type="ORF">FIESC28_00221</name>
</gene>
<comment type="caution">
    <text evidence="2">The sequence shown here is derived from an EMBL/GenBank/DDBJ whole genome shotgun (WGS) entry which is preliminary data.</text>
</comment>
<feature type="region of interest" description="Disordered" evidence="1">
    <location>
        <begin position="78"/>
        <end position="117"/>
    </location>
</feature>
<sequence>MNNNGAHPELPSPPDASDFADELEYAKAMSDYYAARQLFWGEEVAYYKKKHDESLAKQKGHDEEVAQALLTIQRLDAEEAKQRAKATKEAEKKKKAEEKKAEEDEDANVVQIPVYAS</sequence>
<dbReference type="Proteomes" id="UP000253153">
    <property type="component" value="Unassembled WGS sequence"/>
</dbReference>
<organism evidence="2 3">
    <name type="scientific">Fusarium coffeatum</name>
    <dbReference type="NCBI Taxonomy" id="231269"/>
    <lineage>
        <taxon>Eukaryota</taxon>
        <taxon>Fungi</taxon>
        <taxon>Dikarya</taxon>
        <taxon>Ascomycota</taxon>
        <taxon>Pezizomycotina</taxon>
        <taxon>Sordariomycetes</taxon>
        <taxon>Hypocreomycetidae</taxon>
        <taxon>Hypocreales</taxon>
        <taxon>Nectriaceae</taxon>
        <taxon>Fusarium</taxon>
        <taxon>Fusarium incarnatum-equiseti species complex</taxon>
    </lineage>
</organism>